<dbReference type="AlphaFoldDB" id="A0A1A9X1I2"/>
<dbReference type="Proteomes" id="UP000091820">
    <property type="component" value="Unassembled WGS sequence"/>
</dbReference>
<organism evidence="1 2">
    <name type="scientific">Glossina brevipalpis</name>
    <dbReference type="NCBI Taxonomy" id="37001"/>
    <lineage>
        <taxon>Eukaryota</taxon>
        <taxon>Metazoa</taxon>
        <taxon>Ecdysozoa</taxon>
        <taxon>Arthropoda</taxon>
        <taxon>Hexapoda</taxon>
        <taxon>Insecta</taxon>
        <taxon>Pterygota</taxon>
        <taxon>Neoptera</taxon>
        <taxon>Endopterygota</taxon>
        <taxon>Diptera</taxon>
        <taxon>Brachycera</taxon>
        <taxon>Muscomorpha</taxon>
        <taxon>Hippoboscoidea</taxon>
        <taxon>Glossinidae</taxon>
        <taxon>Glossina</taxon>
    </lineage>
</organism>
<name>A0A1A9X1I2_9MUSC</name>
<dbReference type="EnsemblMetazoa" id="GBRI040731-RA">
    <property type="protein sequence ID" value="GBRI040731-PA"/>
    <property type="gene ID" value="GBRI040731"/>
</dbReference>
<protein>
    <submittedName>
        <fullName evidence="1">Uncharacterized protein</fullName>
    </submittedName>
</protein>
<evidence type="ECO:0000313" key="2">
    <source>
        <dbReference type="Proteomes" id="UP000091820"/>
    </source>
</evidence>
<sequence length="97" mass="11321">MYNKFCIKKKDLKFMDKLKKDLFKINSKLRRVAFGLKPVLIIHQHCVQYPKVAFTYPQREENGLARTHCSNLFLDILKFLEMAAHGGGSCMNFLINI</sequence>
<dbReference type="VEuPathDB" id="VectorBase:GBRI040731"/>
<proteinExistence type="predicted"/>
<evidence type="ECO:0000313" key="1">
    <source>
        <dbReference type="EnsemblMetazoa" id="GBRI040731-PA"/>
    </source>
</evidence>
<accession>A0A1A9X1I2</accession>
<reference evidence="1" key="2">
    <citation type="submission" date="2020-05" db="UniProtKB">
        <authorList>
            <consortium name="EnsemblMetazoa"/>
        </authorList>
    </citation>
    <scope>IDENTIFICATION</scope>
    <source>
        <strain evidence="1">IAEA</strain>
    </source>
</reference>
<keyword evidence="2" id="KW-1185">Reference proteome</keyword>
<reference evidence="2" key="1">
    <citation type="submission" date="2014-03" db="EMBL/GenBank/DDBJ databases">
        <authorList>
            <person name="Aksoy S."/>
            <person name="Warren W."/>
            <person name="Wilson R.K."/>
        </authorList>
    </citation>
    <scope>NUCLEOTIDE SEQUENCE [LARGE SCALE GENOMIC DNA]</scope>
    <source>
        <strain evidence="2">IAEA</strain>
    </source>
</reference>